<evidence type="ECO:0000259" key="2">
    <source>
        <dbReference type="Pfam" id="PF05239"/>
    </source>
</evidence>
<accession>A0ABV3FT60</accession>
<dbReference type="InterPro" id="IPR011033">
    <property type="entry name" value="PRC_barrel-like_sf"/>
</dbReference>
<dbReference type="Proteomes" id="UP001551695">
    <property type="component" value="Unassembled WGS sequence"/>
</dbReference>
<feature type="compositionally biased region" description="Basic and acidic residues" evidence="1">
    <location>
        <begin position="141"/>
        <end position="154"/>
    </location>
</feature>
<evidence type="ECO:0000313" key="4">
    <source>
        <dbReference type="Proteomes" id="UP001551695"/>
    </source>
</evidence>
<dbReference type="InterPro" id="IPR014747">
    <property type="entry name" value="Bac_photo_RC_H_C"/>
</dbReference>
<proteinExistence type="predicted"/>
<dbReference type="Gene3D" id="3.90.50.10">
    <property type="entry name" value="Photosynthetic Reaction Center, subunit H, domain 2"/>
    <property type="match status" value="1"/>
</dbReference>
<reference evidence="3 4" key="1">
    <citation type="submission" date="2024-06" db="EMBL/GenBank/DDBJ databases">
        <title>The Natural Products Discovery Center: Release of the First 8490 Sequenced Strains for Exploring Actinobacteria Biosynthetic Diversity.</title>
        <authorList>
            <person name="Kalkreuter E."/>
            <person name="Kautsar S.A."/>
            <person name="Yang D."/>
            <person name="Bader C.D."/>
            <person name="Teijaro C.N."/>
            <person name="Fluegel L."/>
            <person name="Davis C.M."/>
            <person name="Simpson J.R."/>
            <person name="Lauterbach L."/>
            <person name="Steele A.D."/>
            <person name="Gui C."/>
            <person name="Meng S."/>
            <person name="Li G."/>
            <person name="Viehrig K."/>
            <person name="Ye F."/>
            <person name="Su P."/>
            <person name="Kiefer A.F."/>
            <person name="Nichols A."/>
            <person name="Cepeda A.J."/>
            <person name="Yan W."/>
            <person name="Fan B."/>
            <person name="Jiang Y."/>
            <person name="Adhikari A."/>
            <person name="Zheng C.-J."/>
            <person name="Schuster L."/>
            <person name="Cowan T.M."/>
            <person name="Smanski M.J."/>
            <person name="Chevrette M.G."/>
            <person name="De Carvalho L.P.S."/>
            <person name="Shen B."/>
        </authorList>
    </citation>
    <scope>NUCLEOTIDE SEQUENCE [LARGE SCALE GENOMIC DNA]</scope>
    <source>
        <strain evidence="3 4">NPDC050403</strain>
    </source>
</reference>
<sequence length="154" mass="16847">MTKATSDSLIGATAYDVRNDKIGKIKQIYLDNASGTPTWAAVSTGLFSSDSLVPLAGAEYHADAQMLQVKVDKEQVKSAPHHDDDRAISPETERELFAHYGIDPRYTGLTNQRPQHIRPGDEAPMTYGNTAGDPIPRAARARTEGIDKNLRRGQ</sequence>
<protein>
    <submittedName>
        <fullName evidence="3">PRC-barrel domain-containing protein</fullName>
    </submittedName>
</protein>
<feature type="region of interest" description="Disordered" evidence="1">
    <location>
        <begin position="101"/>
        <end position="154"/>
    </location>
</feature>
<dbReference type="InterPro" id="IPR027275">
    <property type="entry name" value="PRC-brl_dom"/>
</dbReference>
<keyword evidence="4" id="KW-1185">Reference proteome</keyword>
<evidence type="ECO:0000313" key="3">
    <source>
        <dbReference type="EMBL" id="MEV0708585.1"/>
    </source>
</evidence>
<name>A0ABV3FT60_9NOCA</name>
<dbReference type="Pfam" id="PF05239">
    <property type="entry name" value="PRC"/>
    <property type="match status" value="1"/>
</dbReference>
<comment type="caution">
    <text evidence="3">The sequence shown here is derived from an EMBL/GenBank/DDBJ whole genome shotgun (WGS) entry which is preliminary data.</text>
</comment>
<dbReference type="EMBL" id="JBFAKC010000005">
    <property type="protein sequence ID" value="MEV0708585.1"/>
    <property type="molecule type" value="Genomic_DNA"/>
</dbReference>
<dbReference type="SUPFAM" id="SSF50346">
    <property type="entry name" value="PRC-barrel domain"/>
    <property type="match status" value="1"/>
</dbReference>
<evidence type="ECO:0000256" key="1">
    <source>
        <dbReference type="SAM" id="MobiDB-lite"/>
    </source>
</evidence>
<gene>
    <name evidence="3" type="ORF">AB0I48_13555</name>
</gene>
<organism evidence="3 4">
    <name type="scientific">Nocardia aurea</name>
    <dbReference type="NCBI Taxonomy" id="2144174"/>
    <lineage>
        <taxon>Bacteria</taxon>
        <taxon>Bacillati</taxon>
        <taxon>Actinomycetota</taxon>
        <taxon>Actinomycetes</taxon>
        <taxon>Mycobacteriales</taxon>
        <taxon>Nocardiaceae</taxon>
        <taxon>Nocardia</taxon>
    </lineage>
</organism>
<feature type="domain" description="PRC-barrel" evidence="2">
    <location>
        <begin position="5"/>
        <end position="75"/>
    </location>
</feature>
<dbReference type="RefSeq" id="WP_109530222.1">
    <property type="nucleotide sequence ID" value="NZ_JBFAKC010000005.1"/>
</dbReference>